<dbReference type="Proteomes" id="UP000606274">
    <property type="component" value="Unassembled WGS sequence"/>
</dbReference>
<feature type="domain" description="RRM" evidence="3">
    <location>
        <begin position="133"/>
        <end position="209"/>
    </location>
</feature>
<dbReference type="InterPro" id="IPR035979">
    <property type="entry name" value="RBD_domain_sf"/>
</dbReference>
<dbReference type="EMBL" id="JABFDY010000015">
    <property type="protein sequence ID" value="KAF7697274.1"/>
    <property type="molecule type" value="Genomic_DNA"/>
</dbReference>
<dbReference type="PANTHER" id="PTHR48027">
    <property type="entry name" value="HETEROGENEOUS NUCLEAR RIBONUCLEOPROTEIN 87F-RELATED"/>
    <property type="match status" value="1"/>
</dbReference>
<evidence type="ECO:0000259" key="3">
    <source>
        <dbReference type="PROSITE" id="PS50102"/>
    </source>
</evidence>
<evidence type="ECO:0000313" key="5">
    <source>
        <dbReference type="Proteomes" id="UP000606274"/>
    </source>
</evidence>
<dbReference type="InterPro" id="IPR052462">
    <property type="entry name" value="SLIRP/GR-RBP-like"/>
</dbReference>
<comment type="caution">
    <text evidence="4">The sequence shown here is derived from an EMBL/GenBank/DDBJ whole genome shotgun (WGS) entry which is preliminary data.</text>
</comment>
<evidence type="ECO:0000313" key="4">
    <source>
        <dbReference type="EMBL" id="KAF7697274.1"/>
    </source>
</evidence>
<gene>
    <name evidence="4" type="ORF">HF521_005692</name>
</gene>
<dbReference type="SUPFAM" id="SSF54928">
    <property type="entry name" value="RNA-binding domain, RBD"/>
    <property type="match status" value="2"/>
</dbReference>
<reference evidence="4" key="1">
    <citation type="submission" date="2020-08" db="EMBL/GenBank/DDBJ databases">
        <title>Chromosome-level assembly of Southern catfish (Silurus meridionalis) provides insights into visual adaptation to the nocturnal and benthic lifestyles.</title>
        <authorList>
            <person name="Zhang Y."/>
            <person name="Wang D."/>
            <person name="Peng Z."/>
        </authorList>
    </citation>
    <scope>NUCLEOTIDE SEQUENCE</scope>
    <source>
        <strain evidence="4">SWU-2019-XX</strain>
        <tissue evidence="4">Muscle</tissue>
    </source>
</reference>
<organism evidence="4 5">
    <name type="scientific">Silurus meridionalis</name>
    <name type="common">Southern catfish</name>
    <name type="synonym">Silurus soldatovi meridionalis</name>
    <dbReference type="NCBI Taxonomy" id="175797"/>
    <lineage>
        <taxon>Eukaryota</taxon>
        <taxon>Metazoa</taxon>
        <taxon>Chordata</taxon>
        <taxon>Craniata</taxon>
        <taxon>Vertebrata</taxon>
        <taxon>Euteleostomi</taxon>
        <taxon>Actinopterygii</taxon>
        <taxon>Neopterygii</taxon>
        <taxon>Teleostei</taxon>
        <taxon>Ostariophysi</taxon>
        <taxon>Siluriformes</taxon>
        <taxon>Siluridae</taxon>
        <taxon>Silurus</taxon>
    </lineage>
</organism>
<proteinExistence type="predicted"/>
<dbReference type="AlphaFoldDB" id="A0A8T0AVG2"/>
<name>A0A8T0AVG2_SILME</name>
<keyword evidence="1 2" id="KW-0694">RNA-binding</keyword>
<dbReference type="PROSITE" id="PS50102">
    <property type="entry name" value="RRM"/>
    <property type="match status" value="2"/>
</dbReference>
<dbReference type="InterPro" id="IPR000504">
    <property type="entry name" value="RRM_dom"/>
</dbReference>
<dbReference type="Pfam" id="PF00076">
    <property type="entry name" value="RRM_1"/>
    <property type="match status" value="2"/>
</dbReference>
<evidence type="ECO:0000256" key="1">
    <source>
        <dbReference type="ARBA" id="ARBA00022884"/>
    </source>
</evidence>
<evidence type="ECO:0000256" key="2">
    <source>
        <dbReference type="PROSITE-ProRule" id="PRU00176"/>
    </source>
</evidence>
<protein>
    <recommendedName>
        <fullName evidence="3">RRM domain-containing protein</fullName>
    </recommendedName>
</protein>
<dbReference type="GO" id="GO:0003723">
    <property type="term" value="F:RNA binding"/>
    <property type="evidence" value="ECO:0007669"/>
    <property type="project" value="UniProtKB-UniRule"/>
</dbReference>
<dbReference type="InterPro" id="IPR012677">
    <property type="entry name" value="Nucleotide-bd_a/b_plait_sf"/>
</dbReference>
<feature type="domain" description="RRM" evidence="3">
    <location>
        <begin position="10"/>
        <end position="88"/>
    </location>
</feature>
<dbReference type="Gene3D" id="3.30.70.330">
    <property type="match status" value="2"/>
</dbReference>
<sequence>MGIKAAAARGCVLLNQARHEVTESMLMDVFSLAGDIHSVSVCRDWNTGTSLGYAYVNFYQQEDAERALATLDSELLMGQPMRVRWSQKVSSMKKSSTGSLFIKKLDMETIDSMALYDLFLNFGRILSCKKETVDLFVTNLDRNIDDECLRVEFSKFGTVTNAKIITNNGRSKGFGFVRFSSFEEAMQAKSELNGQMLGQKQMFVDVAHQKEKRRRTKAKKQVK</sequence>
<dbReference type="SMART" id="SM00360">
    <property type="entry name" value="RRM"/>
    <property type="match status" value="2"/>
</dbReference>
<accession>A0A8T0AVG2</accession>
<keyword evidence="5" id="KW-1185">Reference proteome</keyword>